<dbReference type="AlphaFoldDB" id="A0AA38RC74"/>
<dbReference type="SUPFAM" id="SSF53474">
    <property type="entry name" value="alpha/beta-Hydrolases"/>
    <property type="match status" value="1"/>
</dbReference>
<name>A0AA38RC74_9PEZI</name>
<protein>
    <submittedName>
        <fullName evidence="3">Alpha/beta-Hydrolase</fullName>
    </submittedName>
</protein>
<dbReference type="InterPro" id="IPR000073">
    <property type="entry name" value="AB_hydrolase_1"/>
</dbReference>
<dbReference type="InterPro" id="IPR029058">
    <property type="entry name" value="AB_hydrolase_fold"/>
</dbReference>
<gene>
    <name evidence="3" type="ORF">NKR23_g10755</name>
</gene>
<sequence length="375" mass="40302">MKSNINLLLLGLSASVALAKSCQDYKIPVTITSENLIYALSPFSDDFDVADFVDNFSSRTPPSDPYFSGAVNQTATYTIAATFCTPGRGENITHKDTVLIATHGLAYDRKYWHPQIDEATYSFVDFAVDQGYSILYYDRLGVSKSSQVSGYSAQLSQQTAILQELTRIVKGGKYTGSIGVPAKVVLVGHSFGSLISIAALGLDSTLADGIILTGYSLNGTYANAVGFVEASQPRIAAKQQPRKWRQLDTGYLTTVDIYANANTFFKKGDYAVTAVQYADSAKQPFAITELLTLGSTVQLPVDFTGAAMIISGKYDFIICTSDCDGTLEVPATEVFSHARGFKAVSYPLAGHGLNLHLNAPGSFKEITDFLAANGL</sequence>
<dbReference type="Proteomes" id="UP001174694">
    <property type="component" value="Unassembled WGS sequence"/>
</dbReference>
<comment type="caution">
    <text evidence="3">The sequence shown here is derived from an EMBL/GenBank/DDBJ whole genome shotgun (WGS) entry which is preliminary data.</text>
</comment>
<keyword evidence="1" id="KW-0732">Signal</keyword>
<proteinExistence type="predicted"/>
<feature type="chain" id="PRO_5041205124" evidence="1">
    <location>
        <begin position="20"/>
        <end position="375"/>
    </location>
</feature>
<keyword evidence="4" id="KW-1185">Reference proteome</keyword>
<dbReference type="Pfam" id="PF12697">
    <property type="entry name" value="Abhydrolase_6"/>
    <property type="match status" value="1"/>
</dbReference>
<feature type="signal peptide" evidence="1">
    <location>
        <begin position="1"/>
        <end position="19"/>
    </location>
</feature>
<evidence type="ECO:0000313" key="4">
    <source>
        <dbReference type="Proteomes" id="UP001174694"/>
    </source>
</evidence>
<reference evidence="3" key="1">
    <citation type="submission" date="2022-07" db="EMBL/GenBank/DDBJ databases">
        <title>Fungi with potential for degradation of polypropylene.</title>
        <authorList>
            <person name="Gostincar C."/>
        </authorList>
    </citation>
    <scope>NUCLEOTIDE SEQUENCE</scope>
    <source>
        <strain evidence="3">EXF-13308</strain>
    </source>
</reference>
<accession>A0AA38RC74</accession>
<evidence type="ECO:0000313" key="3">
    <source>
        <dbReference type="EMBL" id="KAJ9133387.1"/>
    </source>
</evidence>
<dbReference type="Gene3D" id="3.40.50.1820">
    <property type="entry name" value="alpha/beta hydrolase"/>
    <property type="match status" value="1"/>
</dbReference>
<evidence type="ECO:0000256" key="1">
    <source>
        <dbReference type="SAM" id="SignalP"/>
    </source>
</evidence>
<dbReference type="EMBL" id="JANBVO010000050">
    <property type="protein sequence ID" value="KAJ9133387.1"/>
    <property type="molecule type" value="Genomic_DNA"/>
</dbReference>
<feature type="domain" description="AB hydrolase-1" evidence="2">
    <location>
        <begin position="102"/>
        <end position="355"/>
    </location>
</feature>
<evidence type="ECO:0000259" key="2">
    <source>
        <dbReference type="Pfam" id="PF12697"/>
    </source>
</evidence>
<organism evidence="3 4">
    <name type="scientific">Pleurostoma richardsiae</name>
    <dbReference type="NCBI Taxonomy" id="41990"/>
    <lineage>
        <taxon>Eukaryota</taxon>
        <taxon>Fungi</taxon>
        <taxon>Dikarya</taxon>
        <taxon>Ascomycota</taxon>
        <taxon>Pezizomycotina</taxon>
        <taxon>Sordariomycetes</taxon>
        <taxon>Sordariomycetidae</taxon>
        <taxon>Calosphaeriales</taxon>
        <taxon>Pleurostomataceae</taxon>
        <taxon>Pleurostoma</taxon>
    </lineage>
</organism>